<gene>
    <name evidence="1" type="ORF">GSCOC_T00015302001</name>
</gene>
<protein>
    <submittedName>
        <fullName evidence="1">Uncharacterized protein</fullName>
    </submittedName>
</protein>
<reference evidence="2" key="1">
    <citation type="journal article" date="2014" name="Science">
        <title>The coffee genome provides insight into the convergent evolution of caffeine biosynthesis.</title>
        <authorList>
            <person name="Denoeud F."/>
            <person name="Carretero-Paulet L."/>
            <person name="Dereeper A."/>
            <person name="Droc G."/>
            <person name="Guyot R."/>
            <person name="Pietrella M."/>
            <person name="Zheng C."/>
            <person name="Alberti A."/>
            <person name="Anthony F."/>
            <person name="Aprea G."/>
            <person name="Aury J.M."/>
            <person name="Bento P."/>
            <person name="Bernard M."/>
            <person name="Bocs S."/>
            <person name="Campa C."/>
            <person name="Cenci A."/>
            <person name="Combes M.C."/>
            <person name="Crouzillat D."/>
            <person name="Da Silva C."/>
            <person name="Daddiego L."/>
            <person name="De Bellis F."/>
            <person name="Dussert S."/>
            <person name="Garsmeur O."/>
            <person name="Gayraud T."/>
            <person name="Guignon V."/>
            <person name="Jahn K."/>
            <person name="Jamilloux V."/>
            <person name="Joet T."/>
            <person name="Labadie K."/>
            <person name="Lan T."/>
            <person name="Leclercq J."/>
            <person name="Lepelley M."/>
            <person name="Leroy T."/>
            <person name="Li L.T."/>
            <person name="Librado P."/>
            <person name="Lopez L."/>
            <person name="Munoz A."/>
            <person name="Noel B."/>
            <person name="Pallavicini A."/>
            <person name="Perrotta G."/>
            <person name="Poncet V."/>
            <person name="Pot D."/>
            <person name="Priyono X."/>
            <person name="Rigoreau M."/>
            <person name="Rouard M."/>
            <person name="Rozas J."/>
            <person name="Tranchant-Dubreuil C."/>
            <person name="VanBuren R."/>
            <person name="Zhang Q."/>
            <person name="Andrade A.C."/>
            <person name="Argout X."/>
            <person name="Bertrand B."/>
            <person name="de Kochko A."/>
            <person name="Graziosi G."/>
            <person name="Henry R.J."/>
            <person name="Jayarama X."/>
            <person name="Ming R."/>
            <person name="Nagai C."/>
            <person name="Rounsley S."/>
            <person name="Sankoff D."/>
            <person name="Giuliano G."/>
            <person name="Albert V.A."/>
            <person name="Wincker P."/>
            <person name="Lashermes P."/>
        </authorList>
    </citation>
    <scope>NUCLEOTIDE SEQUENCE [LARGE SCALE GENOMIC DNA]</scope>
    <source>
        <strain evidence="2">cv. DH200-94</strain>
    </source>
</reference>
<evidence type="ECO:0000313" key="1">
    <source>
        <dbReference type="EMBL" id="CDP03490.1"/>
    </source>
</evidence>
<dbReference type="Proteomes" id="UP000295252">
    <property type="component" value="Chromosome V"/>
</dbReference>
<proteinExistence type="predicted"/>
<dbReference type="AlphaFoldDB" id="A0A068U4J5"/>
<dbReference type="EMBL" id="HG739094">
    <property type="protein sequence ID" value="CDP03490.1"/>
    <property type="molecule type" value="Genomic_DNA"/>
</dbReference>
<accession>A0A068U4J5</accession>
<keyword evidence="2" id="KW-1185">Reference proteome</keyword>
<dbReference type="Gramene" id="CDP03490">
    <property type="protein sequence ID" value="CDP03490"/>
    <property type="gene ID" value="GSCOC_T00015302001"/>
</dbReference>
<dbReference type="InParanoid" id="A0A068U4J5"/>
<name>A0A068U4J5_COFCA</name>
<organism evidence="1 2">
    <name type="scientific">Coffea canephora</name>
    <name type="common">Robusta coffee</name>
    <dbReference type="NCBI Taxonomy" id="49390"/>
    <lineage>
        <taxon>Eukaryota</taxon>
        <taxon>Viridiplantae</taxon>
        <taxon>Streptophyta</taxon>
        <taxon>Embryophyta</taxon>
        <taxon>Tracheophyta</taxon>
        <taxon>Spermatophyta</taxon>
        <taxon>Magnoliopsida</taxon>
        <taxon>eudicotyledons</taxon>
        <taxon>Gunneridae</taxon>
        <taxon>Pentapetalae</taxon>
        <taxon>asterids</taxon>
        <taxon>lamiids</taxon>
        <taxon>Gentianales</taxon>
        <taxon>Rubiaceae</taxon>
        <taxon>Ixoroideae</taxon>
        <taxon>Gardenieae complex</taxon>
        <taxon>Bertiereae - Coffeeae clade</taxon>
        <taxon>Coffeeae</taxon>
        <taxon>Coffea</taxon>
    </lineage>
</organism>
<sequence length="84" mass="10056">MNWNDLSHCFFHSLEFSHPRCSGSLHVTKFGKENILPYMKRRNTVTLKLLLKYHICHPLKMVHELTQAYEFFLYSLFCPLLVIK</sequence>
<evidence type="ECO:0000313" key="2">
    <source>
        <dbReference type="Proteomes" id="UP000295252"/>
    </source>
</evidence>